<feature type="region of interest" description="Disordered" evidence="2">
    <location>
        <begin position="457"/>
        <end position="492"/>
    </location>
</feature>
<organism evidence="3 4">
    <name type="scientific">Purpureocillium lilacinum</name>
    <name type="common">Paecilomyces lilacinus</name>
    <dbReference type="NCBI Taxonomy" id="33203"/>
    <lineage>
        <taxon>Eukaryota</taxon>
        <taxon>Fungi</taxon>
        <taxon>Dikarya</taxon>
        <taxon>Ascomycota</taxon>
        <taxon>Pezizomycotina</taxon>
        <taxon>Sordariomycetes</taxon>
        <taxon>Hypocreomycetidae</taxon>
        <taxon>Hypocreales</taxon>
        <taxon>Ophiocordycipitaceae</taxon>
        <taxon>Purpureocillium</taxon>
    </lineage>
</organism>
<feature type="compositionally biased region" description="Acidic residues" evidence="2">
    <location>
        <begin position="459"/>
        <end position="470"/>
    </location>
</feature>
<reference evidence="3 4" key="1">
    <citation type="journal article" date="2016" name="Front. Microbiol.">
        <title>Genome and transcriptome sequences reveal the specific parasitism of the nematophagous Purpureocillium lilacinum 36-1.</title>
        <authorList>
            <person name="Xie J."/>
            <person name="Li S."/>
            <person name="Mo C."/>
            <person name="Xiao X."/>
            <person name="Peng D."/>
            <person name="Wang G."/>
            <person name="Xiao Y."/>
        </authorList>
    </citation>
    <scope>NUCLEOTIDE SEQUENCE [LARGE SCALE GENOMIC DNA]</scope>
    <source>
        <strain evidence="3 4">36-1</strain>
    </source>
</reference>
<evidence type="ECO:0000313" key="4">
    <source>
        <dbReference type="Proteomes" id="UP000245956"/>
    </source>
</evidence>
<feature type="compositionally biased region" description="Basic and acidic residues" evidence="2">
    <location>
        <begin position="482"/>
        <end position="492"/>
    </location>
</feature>
<comment type="caution">
    <text evidence="3">The sequence shown here is derived from an EMBL/GenBank/DDBJ whole genome shotgun (WGS) entry which is preliminary data.</text>
</comment>
<feature type="compositionally biased region" description="Basic and acidic residues" evidence="2">
    <location>
        <begin position="196"/>
        <end position="214"/>
    </location>
</feature>
<gene>
    <name evidence="3" type="ORF">PCL_08409</name>
</gene>
<feature type="coiled-coil region" evidence="1">
    <location>
        <begin position="363"/>
        <end position="422"/>
    </location>
</feature>
<dbReference type="AlphaFoldDB" id="A0A2U3DRS8"/>
<accession>A0A2U3DRS8</accession>
<sequence>MFGDDTPTRSSLTYPCMRPQADVSRLGVVASLRRCGWLPWFTDIFVQMHPHRSPGRNVVLLSRNNSDKLAMVSKNPPPDERVVYLALKNVFKGQNAEVRQNKAVRKLIKQHRSQEDVADLIREHNFEVVCNAARMLLCDEIFESTLKAKIRFPELFDLSPAQSAEREVSEAEAARHEADAIEHAVQGRSDSLRTTISEKEQQDRLTRTEEHDRAPAAAKQLSTKVKALEATAQHSPNAAPVPPLFPVYLPFKSQHHLLVHLQQVLEAACYDFGRRTMPETLQRRGWDCAEAVELNRWTEEFGRMHAHFPANERIKKPLDQLFRSVANIRHTAVHRIRVSAKGTEQFLVDAEALAILLGDVKHVEKISKVRRATQAAMEELQRNKQFLRSRLEDMLKGLATQRAELKRLEDNAIAELEREDRAYEMFAGKSVDEVISPSEASFSTAMETDAITMIRADNADDVDEEGDALVETDGPWDGTTPDAHEDSDSLSS</sequence>
<name>A0A2U3DRS8_PURLI</name>
<evidence type="ECO:0000313" key="3">
    <source>
        <dbReference type="EMBL" id="PWI64958.1"/>
    </source>
</evidence>
<feature type="region of interest" description="Disordered" evidence="2">
    <location>
        <begin position="167"/>
        <end position="217"/>
    </location>
</feature>
<evidence type="ECO:0008006" key="5">
    <source>
        <dbReference type="Google" id="ProtNLM"/>
    </source>
</evidence>
<protein>
    <recommendedName>
        <fullName evidence="5">Ubiquinol-cytochrome-c reductase cytochrome c1</fullName>
    </recommendedName>
</protein>
<keyword evidence="1" id="KW-0175">Coiled coil</keyword>
<dbReference type="EMBL" id="LCWV01000041">
    <property type="protein sequence ID" value="PWI64958.1"/>
    <property type="molecule type" value="Genomic_DNA"/>
</dbReference>
<evidence type="ECO:0000256" key="2">
    <source>
        <dbReference type="SAM" id="MobiDB-lite"/>
    </source>
</evidence>
<evidence type="ECO:0000256" key="1">
    <source>
        <dbReference type="SAM" id="Coils"/>
    </source>
</evidence>
<proteinExistence type="predicted"/>
<dbReference type="Proteomes" id="UP000245956">
    <property type="component" value="Unassembled WGS sequence"/>
</dbReference>
<feature type="compositionally biased region" description="Basic and acidic residues" evidence="2">
    <location>
        <begin position="167"/>
        <end position="182"/>
    </location>
</feature>